<feature type="region of interest" description="Disordered" evidence="2">
    <location>
        <begin position="1"/>
        <end position="31"/>
    </location>
</feature>
<dbReference type="RefSeq" id="XP_018248715.1">
    <property type="nucleotide sequence ID" value="XM_018390295.1"/>
</dbReference>
<dbReference type="SUPFAM" id="SSF56281">
    <property type="entry name" value="Metallo-hydrolase/oxidoreductase"/>
    <property type="match status" value="1"/>
</dbReference>
<gene>
    <name evidence="4" type="ORF">FOXG_10816</name>
</gene>
<dbReference type="InterPro" id="IPR050114">
    <property type="entry name" value="UPF0173_UPF0282_UlaG_hydrolase"/>
</dbReference>
<feature type="compositionally biased region" description="Basic and acidic residues" evidence="2">
    <location>
        <begin position="1"/>
        <end position="24"/>
    </location>
</feature>
<dbReference type="InterPro" id="IPR001279">
    <property type="entry name" value="Metallo-B-lactamas"/>
</dbReference>
<evidence type="ECO:0000313" key="4">
    <source>
        <dbReference type="EMBL" id="KNB10670.1"/>
    </source>
</evidence>
<dbReference type="EMBL" id="DS231708">
    <property type="protein sequence ID" value="KNB10670.1"/>
    <property type="molecule type" value="Genomic_DNA"/>
</dbReference>
<dbReference type="VEuPathDB" id="FungiDB:FOXG_10816"/>
<dbReference type="GeneID" id="28952266"/>
<keyword evidence="1" id="KW-0378">Hydrolase</keyword>
<dbReference type="AlphaFoldDB" id="A0A0J9VIN2"/>
<dbReference type="PANTHER" id="PTHR43546">
    <property type="entry name" value="UPF0173 METAL-DEPENDENT HYDROLASE MJ1163-RELATED"/>
    <property type="match status" value="1"/>
</dbReference>
<dbReference type="KEGG" id="fox:FOXG_10816"/>
<dbReference type="InterPro" id="IPR036866">
    <property type="entry name" value="RibonucZ/Hydroxyglut_hydro"/>
</dbReference>
<proteinExistence type="predicted"/>
<evidence type="ECO:0000256" key="2">
    <source>
        <dbReference type="SAM" id="MobiDB-lite"/>
    </source>
</evidence>
<evidence type="ECO:0000259" key="3">
    <source>
        <dbReference type="Pfam" id="PF12706"/>
    </source>
</evidence>
<dbReference type="Pfam" id="PF12706">
    <property type="entry name" value="Lactamase_B_2"/>
    <property type="match status" value="1"/>
</dbReference>
<protein>
    <recommendedName>
        <fullName evidence="3">Metallo-beta-lactamase domain-containing protein</fullName>
    </recommendedName>
</protein>
<evidence type="ECO:0000256" key="1">
    <source>
        <dbReference type="ARBA" id="ARBA00022801"/>
    </source>
</evidence>
<feature type="domain" description="Metallo-beta-lactamase" evidence="3">
    <location>
        <begin position="92"/>
        <end position="267"/>
    </location>
</feature>
<accession>A0A0J9VIN2</accession>
<dbReference type="PANTHER" id="PTHR43546:SF9">
    <property type="entry name" value="L-ASCORBATE-6-PHOSPHATE LACTONASE ULAG-RELATED"/>
    <property type="match status" value="1"/>
</dbReference>
<organism evidence="4 5">
    <name type="scientific">Fusarium oxysporum f. sp. lycopersici (strain 4287 / CBS 123668 / FGSC 9935 / NRRL 34936)</name>
    <name type="common">Fusarium vascular wilt of tomato</name>
    <dbReference type="NCBI Taxonomy" id="426428"/>
    <lineage>
        <taxon>Eukaryota</taxon>
        <taxon>Fungi</taxon>
        <taxon>Dikarya</taxon>
        <taxon>Ascomycota</taxon>
        <taxon>Pezizomycotina</taxon>
        <taxon>Sordariomycetes</taxon>
        <taxon>Hypocreomycetidae</taxon>
        <taxon>Hypocreales</taxon>
        <taxon>Nectriaceae</taxon>
        <taxon>Fusarium</taxon>
        <taxon>Fusarium oxysporum species complex</taxon>
    </lineage>
</organism>
<name>A0A0J9VIN2_FUSO4</name>
<dbReference type="Proteomes" id="UP000009097">
    <property type="component" value="Unassembled WGS sequence"/>
</dbReference>
<sequence>MDSHQRCVDYESRQHEKKNLEKKSNNKINMSPTNFNTTVHITHLTTATSILEIDGVNFITDPVFADAPAEYDITDIMPEDTQKTILKYDEGPALKLNQIPPVDVVLLSHEDHIDNLDDEGRKLLDGRRVITTPDGARNLAPRPGVFAIKPWETLTMNLNGVEWQITGVPCVHLPGGEVTGFILHNKNLGTSPEGLPNAVYFTGDTVLLPEHYEIAKRFHIVVALMNLGDARFPVAGRDEPLQITMGGEDAAKLFRGLKADTLVPIHYESWHHFTQYGEQLKKAFEKEGIANRICWMVPGERKQVV</sequence>
<dbReference type="Gene3D" id="3.60.15.10">
    <property type="entry name" value="Ribonuclease Z/Hydroxyacylglutathione hydrolase-like"/>
    <property type="match status" value="1"/>
</dbReference>
<reference evidence="4" key="2">
    <citation type="journal article" date="2010" name="Nature">
        <title>Comparative genomics reveals mobile pathogenicity chromosomes in Fusarium.</title>
        <authorList>
            <person name="Ma L.J."/>
            <person name="van der Does H.C."/>
            <person name="Borkovich K.A."/>
            <person name="Coleman J.J."/>
            <person name="Daboussi M.J."/>
            <person name="Di Pietro A."/>
            <person name="Dufresne M."/>
            <person name="Freitag M."/>
            <person name="Grabherr M."/>
            <person name="Henrissat B."/>
            <person name="Houterman P.M."/>
            <person name="Kang S."/>
            <person name="Shim W.B."/>
            <person name="Woloshuk C."/>
            <person name="Xie X."/>
            <person name="Xu J.R."/>
            <person name="Antoniw J."/>
            <person name="Baker S.E."/>
            <person name="Bluhm B.H."/>
            <person name="Breakspear A."/>
            <person name="Brown D.W."/>
            <person name="Butchko R.A."/>
            <person name="Chapman S."/>
            <person name="Coulson R."/>
            <person name="Coutinho P.M."/>
            <person name="Danchin E.G."/>
            <person name="Diener A."/>
            <person name="Gale L.R."/>
            <person name="Gardiner D.M."/>
            <person name="Goff S."/>
            <person name="Hammond-Kosack K.E."/>
            <person name="Hilburn K."/>
            <person name="Hua-Van A."/>
            <person name="Jonkers W."/>
            <person name="Kazan K."/>
            <person name="Kodira C.D."/>
            <person name="Koehrsen M."/>
            <person name="Kumar L."/>
            <person name="Lee Y.H."/>
            <person name="Li L."/>
            <person name="Manners J.M."/>
            <person name="Miranda-Saavedra D."/>
            <person name="Mukherjee M."/>
            <person name="Park G."/>
            <person name="Park J."/>
            <person name="Park S.Y."/>
            <person name="Proctor R.H."/>
            <person name="Regev A."/>
            <person name="Ruiz-Roldan M.C."/>
            <person name="Sain D."/>
            <person name="Sakthikumar S."/>
            <person name="Sykes S."/>
            <person name="Schwartz D.C."/>
            <person name="Turgeon B.G."/>
            <person name="Wapinski I."/>
            <person name="Yoder O."/>
            <person name="Young S."/>
            <person name="Zeng Q."/>
            <person name="Zhou S."/>
            <person name="Galagan J."/>
            <person name="Cuomo C.A."/>
            <person name="Kistler H.C."/>
            <person name="Rep M."/>
        </authorList>
    </citation>
    <scope>NUCLEOTIDE SEQUENCE [LARGE SCALE GENOMIC DNA]</scope>
    <source>
        <strain evidence="4">4287</strain>
    </source>
</reference>
<dbReference type="GO" id="GO:0016787">
    <property type="term" value="F:hydrolase activity"/>
    <property type="evidence" value="ECO:0007669"/>
    <property type="project" value="UniProtKB-KW"/>
</dbReference>
<reference evidence="4" key="1">
    <citation type="submission" date="2007-04" db="EMBL/GenBank/DDBJ databases">
        <authorList>
            <consortium name="The Broad Institute Genome Sequencing Platform"/>
            <person name="Birren B."/>
            <person name="Lander E."/>
            <person name="Galagan J."/>
            <person name="Nusbaum C."/>
            <person name="Devon K."/>
            <person name="Ma L.-J."/>
            <person name="Jaffe D."/>
            <person name="Butler J."/>
            <person name="Alvarez P."/>
            <person name="Gnerre S."/>
            <person name="Grabherr M."/>
            <person name="Kleber M."/>
            <person name="Mauceli E."/>
            <person name="Brockman W."/>
            <person name="MacCallum I.A."/>
            <person name="Young S."/>
            <person name="LaButti K."/>
            <person name="DeCaprio D."/>
            <person name="Crawford M."/>
            <person name="Koehrsen M."/>
            <person name="Engels R."/>
            <person name="Montgomery P."/>
            <person name="Pearson M."/>
            <person name="Howarth C."/>
            <person name="Larson L."/>
            <person name="White J."/>
            <person name="O'Leary S."/>
            <person name="Kodira C."/>
            <person name="Zeng Q."/>
            <person name="Yandava C."/>
            <person name="Alvarado L."/>
            <person name="Kistler C."/>
            <person name="Shim W.-B."/>
            <person name="Kang S."/>
            <person name="Woloshuk C."/>
        </authorList>
    </citation>
    <scope>NUCLEOTIDE SEQUENCE</scope>
    <source>
        <strain evidence="4">4287</strain>
    </source>
</reference>
<evidence type="ECO:0000313" key="5">
    <source>
        <dbReference type="Proteomes" id="UP000009097"/>
    </source>
</evidence>
<dbReference type="OrthoDB" id="332863at2759"/>